<dbReference type="InterPro" id="IPR037401">
    <property type="entry name" value="SnoaL-like"/>
</dbReference>
<proteinExistence type="predicted"/>
<comment type="caution">
    <text evidence="2">The sequence shown here is derived from an EMBL/GenBank/DDBJ whole genome shotgun (WGS) entry which is preliminary data.</text>
</comment>
<dbReference type="Pfam" id="PF13577">
    <property type="entry name" value="SnoaL_4"/>
    <property type="match status" value="1"/>
</dbReference>
<gene>
    <name evidence="2" type="ORF">ACFOZ4_23290</name>
</gene>
<dbReference type="EMBL" id="JBHSAY010000012">
    <property type="protein sequence ID" value="MFC4133544.1"/>
    <property type="molecule type" value="Genomic_DNA"/>
</dbReference>
<dbReference type="NCBIfam" id="TIGR02246">
    <property type="entry name" value="SgcJ/EcaC family oxidoreductase"/>
    <property type="match status" value="1"/>
</dbReference>
<feature type="domain" description="SnoaL-like" evidence="1">
    <location>
        <begin position="7"/>
        <end position="125"/>
    </location>
</feature>
<dbReference type="Proteomes" id="UP001595816">
    <property type="component" value="Unassembled WGS sequence"/>
</dbReference>
<dbReference type="CDD" id="cd00531">
    <property type="entry name" value="NTF2_like"/>
    <property type="match status" value="1"/>
</dbReference>
<accession>A0ABV8LUN5</accession>
<reference evidence="3" key="1">
    <citation type="journal article" date="2019" name="Int. J. Syst. Evol. Microbiol.">
        <title>The Global Catalogue of Microorganisms (GCM) 10K type strain sequencing project: providing services to taxonomists for standard genome sequencing and annotation.</title>
        <authorList>
            <consortium name="The Broad Institute Genomics Platform"/>
            <consortium name="The Broad Institute Genome Sequencing Center for Infectious Disease"/>
            <person name="Wu L."/>
            <person name="Ma J."/>
        </authorList>
    </citation>
    <scope>NUCLEOTIDE SEQUENCE [LARGE SCALE GENOMIC DNA]</scope>
    <source>
        <strain evidence="3">CGMCC 4.7289</strain>
    </source>
</reference>
<dbReference type="InterPro" id="IPR032710">
    <property type="entry name" value="NTF2-like_dom_sf"/>
</dbReference>
<protein>
    <submittedName>
        <fullName evidence="2">SgcJ/EcaC family oxidoreductase</fullName>
    </submittedName>
</protein>
<dbReference type="RefSeq" id="WP_253762336.1">
    <property type="nucleotide sequence ID" value="NZ_JAMZDZ010000001.1"/>
</dbReference>
<evidence type="ECO:0000313" key="2">
    <source>
        <dbReference type="EMBL" id="MFC4133544.1"/>
    </source>
</evidence>
<organism evidence="2 3">
    <name type="scientific">Hamadaea flava</name>
    <dbReference type="NCBI Taxonomy" id="1742688"/>
    <lineage>
        <taxon>Bacteria</taxon>
        <taxon>Bacillati</taxon>
        <taxon>Actinomycetota</taxon>
        <taxon>Actinomycetes</taxon>
        <taxon>Micromonosporales</taxon>
        <taxon>Micromonosporaceae</taxon>
        <taxon>Hamadaea</taxon>
    </lineage>
</organism>
<sequence length="133" mass="14472">MTTTTVTTDEAAVRTVLGQIYEAWSAYDADKFADLYTEDATVVMPGLFHDGREAIREFMAAAFAGRLAGTQGVDEPQKIRITGDTAMVVSHAGTLMPGETTLAAERERHATWVLVRQGDDWKIAAYANAPVHL</sequence>
<name>A0ABV8LUN5_9ACTN</name>
<evidence type="ECO:0000259" key="1">
    <source>
        <dbReference type="Pfam" id="PF13577"/>
    </source>
</evidence>
<dbReference type="InterPro" id="IPR011944">
    <property type="entry name" value="Steroid_delta5-4_isomerase"/>
</dbReference>
<dbReference type="SUPFAM" id="SSF54427">
    <property type="entry name" value="NTF2-like"/>
    <property type="match status" value="1"/>
</dbReference>
<keyword evidence="3" id="KW-1185">Reference proteome</keyword>
<evidence type="ECO:0000313" key="3">
    <source>
        <dbReference type="Proteomes" id="UP001595816"/>
    </source>
</evidence>
<dbReference type="Gene3D" id="3.10.450.50">
    <property type="match status" value="1"/>
</dbReference>